<comment type="caution">
    <text evidence="2">The sequence shown here is derived from an EMBL/GenBank/DDBJ whole genome shotgun (WGS) entry which is preliminary data.</text>
</comment>
<organism evidence="2 3">
    <name type="scientific">Favolaschia claudopus</name>
    <dbReference type="NCBI Taxonomy" id="2862362"/>
    <lineage>
        <taxon>Eukaryota</taxon>
        <taxon>Fungi</taxon>
        <taxon>Dikarya</taxon>
        <taxon>Basidiomycota</taxon>
        <taxon>Agaricomycotina</taxon>
        <taxon>Agaricomycetes</taxon>
        <taxon>Agaricomycetidae</taxon>
        <taxon>Agaricales</taxon>
        <taxon>Marasmiineae</taxon>
        <taxon>Mycenaceae</taxon>
        <taxon>Favolaschia</taxon>
    </lineage>
</organism>
<feature type="region of interest" description="Disordered" evidence="1">
    <location>
        <begin position="34"/>
        <end position="61"/>
    </location>
</feature>
<proteinExistence type="predicted"/>
<dbReference type="Proteomes" id="UP001362999">
    <property type="component" value="Unassembled WGS sequence"/>
</dbReference>
<dbReference type="AlphaFoldDB" id="A0AAW0B459"/>
<reference evidence="2 3" key="1">
    <citation type="journal article" date="2024" name="J Genomics">
        <title>Draft genome sequencing and assembly of Favolaschia claudopus CIRM-BRFM 2984 isolated from oak limbs.</title>
        <authorList>
            <person name="Navarro D."/>
            <person name="Drula E."/>
            <person name="Chaduli D."/>
            <person name="Cazenave R."/>
            <person name="Ahrendt S."/>
            <person name="Wang J."/>
            <person name="Lipzen A."/>
            <person name="Daum C."/>
            <person name="Barry K."/>
            <person name="Grigoriev I.V."/>
            <person name="Favel A."/>
            <person name="Rosso M.N."/>
            <person name="Martin F."/>
        </authorList>
    </citation>
    <scope>NUCLEOTIDE SEQUENCE [LARGE SCALE GENOMIC DNA]</scope>
    <source>
        <strain evidence="2 3">CIRM-BRFM 2984</strain>
    </source>
</reference>
<sequence>MASNTGAWQLTLPPSIKPSIAALLARSDRYLKDGLRAEGAPPRGRPRTRNKADSDSEATTVAVGRSLAKEADEYDQYFDTDRFTAAQQEIDRIEREALGAATWNQTIHPFASTSATAPAARTSSGAQFLAQFRAKHVAALWIVGSGCPTGIGQAWSVWLLAQARSREHMRWMSVNDAVDGPWAILGTPHTVTSPREYEAAGRNSVTPQLFPLNLLSTTTIDSSRTYDGVDPAPPFMLVPVFSTGVLSNDRLPTH</sequence>
<gene>
    <name evidence="2" type="ORF">R3P38DRAFT_3358066</name>
</gene>
<evidence type="ECO:0000313" key="3">
    <source>
        <dbReference type="Proteomes" id="UP001362999"/>
    </source>
</evidence>
<keyword evidence="3" id="KW-1185">Reference proteome</keyword>
<accession>A0AAW0B459</accession>
<name>A0AAW0B459_9AGAR</name>
<evidence type="ECO:0000313" key="2">
    <source>
        <dbReference type="EMBL" id="KAK7020874.1"/>
    </source>
</evidence>
<evidence type="ECO:0000256" key="1">
    <source>
        <dbReference type="SAM" id="MobiDB-lite"/>
    </source>
</evidence>
<protein>
    <submittedName>
        <fullName evidence="2">Uncharacterized protein</fullName>
    </submittedName>
</protein>
<dbReference type="EMBL" id="JAWWNJ010000040">
    <property type="protein sequence ID" value="KAK7020874.1"/>
    <property type="molecule type" value="Genomic_DNA"/>
</dbReference>